<dbReference type="InterPro" id="IPR048913">
    <property type="entry name" value="BetaGal_gal-bd"/>
</dbReference>
<dbReference type="Pfam" id="PF21467">
    <property type="entry name" value="BetaGal_gal-bd"/>
    <property type="match status" value="1"/>
</dbReference>
<dbReference type="InterPro" id="IPR001944">
    <property type="entry name" value="Glycoside_Hdrlase_35"/>
</dbReference>
<dbReference type="InterPro" id="IPR031330">
    <property type="entry name" value="Gly_Hdrlase_35_cat"/>
</dbReference>
<comment type="catalytic activity">
    <reaction evidence="4">
        <text>Hydrolysis of terminal non-reducing beta-D-galactose residues in beta-D-galactosides.</text>
        <dbReference type="EC" id="3.2.1.23"/>
    </reaction>
</comment>
<dbReference type="Pfam" id="PF21317">
    <property type="entry name" value="BetaGal_ABD_1"/>
    <property type="match status" value="1"/>
</dbReference>
<organism evidence="10 11">
    <name type="scientific">Diabrotica virgifera virgifera</name>
    <name type="common">western corn rootworm</name>
    <dbReference type="NCBI Taxonomy" id="50390"/>
    <lineage>
        <taxon>Eukaryota</taxon>
        <taxon>Metazoa</taxon>
        <taxon>Ecdysozoa</taxon>
        <taxon>Arthropoda</taxon>
        <taxon>Hexapoda</taxon>
        <taxon>Insecta</taxon>
        <taxon>Pterygota</taxon>
        <taxon>Neoptera</taxon>
        <taxon>Endopterygota</taxon>
        <taxon>Coleoptera</taxon>
        <taxon>Polyphaga</taxon>
        <taxon>Cucujiformia</taxon>
        <taxon>Chrysomeloidea</taxon>
        <taxon>Chrysomelidae</taxon>
        <taxon>Galerucinae</taxon>
        <taxon>Diabroticina</taxon>
        <taxon>Diabroticites</taxon>
        <taxon>Diabrotica</taxon>
    </lineage>
</organism>
<keyword evidence="3 4" id="KW-0326">Glycosidase</keyword>
<dbReference type="InterPro" id="IPR017853">
    <property type="entry name" value="GH"/>
</dbReference>
<evidence type="ECO:0000256" key="5">
    <source>
        <dbReference type="RuleBase" id="RU003679"/>
    </source>
</evidence>
<evidence type="ECO:0000259" key="9">
    <source>
        <dbReference type="Pfam" id="PF21467"/>
    </source>
</evidence>
<keyword evidence="11" id="KW-1185">Reference proteome</keyword>
<dbReference type="PANTHER" id="PTHR23421">
    <property type="entry name" value="BETA-GALACTOSIDASE RELATED"/>
    <property type="match status" value="1"/>
</dbReference>
<feature type="signal peptide" evidence="6">
    <location>
        <begin position="1"/>
        <end position="19"/>
    </location>
</feature>
<dbReference type="PROSITE" id="PS01182">
    <property type="entry name" value="GLYCOSYL_HYDROL_F35"/>
    <property type="match status" value="1"/>
</dbReference>
<keyword evidence="6" id="KW-0732">Signal</keyword>
<evidence type="ECO:0000259" key="7">
    <source>
        <dbReference type="Pfam" id="PF01301"/>
    </source>
</evidence>
<evidence type="ECO:0000259" key="8">
    <source>
        <dbReference type="Pfam" id="PF21317"/>
    </source>
</evidence>
<reference evidence="10" key="1">
    <citation type="submission" date="2025-05" db="UniProtKB">
        <authorList>
            <consortium name="EnsemblMetazoa"/>
        </authorList>
    </citation>
    <scope>IDENTIFICATION</scope>
</reference>
<name>A0ABM5K7P6_DIAVI</name>
<dbReference type="InterPro" id="IPR048912">
    <property type="entry name" value="BetaGal1-like_ABD1"/>
</dbReference>
<dbReference type="Pfam" id="PF01301">
    <property type="entry name" value="Glyco_hydro_35"/>
    <property type="match status" value="1"/>
</dbReference>
<evidence type="ECO:0000256" key="1">
    <source>
        <dbReference type="ARBA" id="ARBA00009809"/>
    </source>
</evidence>
<dbReference type="PRINTS" id="PR00742">
    <property type="entry name" value="GLHYDRLASE35"/>
</dbReference>
<dbReference type="Gene3D" id="3.20.20.80">
    <property type="entry name" value="Glycosidases"/>
    <property type="match status" value="1"/>
</dbReference>
<dbReference type="Proteomes" id="UP001652700">
    <property type="component" value="Unplaced"/>
</dbReference>
<evidence type="ECO:0000256" key="2">
    <source>
        <dbReference type="ARBA" id="ARBA00022801"/>
    </source>
</evidence>
<accession>A0ABM5K7P6</accession>
<dbReference type="Gene3D" id="2.60.120.260">
    <property type="entry name" value="Galactose-binding domain-like"/>
    <property type="match status" value="2"/>
</dbReference>
<evidence type="ECO:0000256" key="6">
    <source>
        <dbReference type="SAM" id="SignalP"/>
    </source>
</evidence>
<dbReference type="SUPFAM" id="SSF51445">
    <property type="entry name" value="(Trans)glycosidases"/>
    <property type="match status" value="1"/>
</dbReference>
<feature type="domain" description="Glycoside hydrolase 35 catalytic" evidence="7">
    <location>
        <begin position="48"/>
        <end position="380"/>
    </location>
</feature>
<keyword evidence="2 4" id="KW-0378">Hydrolase</keyword>
<dbReference type="GeneID" id="126884318"/>
<dbReference type="InterPro" id="IPR019801">
    <property type="entry name" value="Glyco_hydro_35_CS"/>
</dbReference>
<feature type="domain" description="Beta-galactosidase 1-like first all-beta" evidence="8">
    <location>
        <begin position="439"/>
        <end position="558"/>
    </location>
</feature>
<dbReference type="PIRSF" id="PIRSF006336">
    <property type="entry name" value="B-gal"/>
    <property type="match status" value="1"/>
</dbReference>
<evidence type="ECO:0000256" key="3">
    <source>
        <dbReference type="ARBA" id="ARBA00023295"/>
    </source>
</evidence>
<evidence type="ECO:0000313" key="10">
    <source>
        <dbReference type="EnsemblMetazoa" id="XP_050506214.1"/>
    </source>
</evidence>
<dbReference type="RefSeq" id="XP_050506214.1">
    <property type="nucleotide sequence ID" value="XM_050650257.1"/>
</dbReference>
<evidence type="ECO:0000256" key="4">
    <source>
        <dbReference type="RuleBase" id="RU000675"/>
    </source>
</evidence>
<feature type="chain" id="PRO_5045629680" description="Beta-galactosidase" evidence="6">
    <location>
        <begin position="20"/>
        <end position="663"/>
    </location>
</feature>
<protein>
    <recommendedName>
        <fullName evidence="4">Beta-galactosidase</fullName>
        <ecNumber evidence="4">3.2.1.23</ecNumber>
    </recommendedName>
</protein>
<comment type="similarity">
    <text evidence="1 5">Belongs to the glycosyl hydrolase 35 family.</text>
</comment>
<dbReference type="InterPro" id="IPR008979">
    <property type="entry name" value="Galactose-bd-like_sf"/>
</dbReference>
<dbReference type="EnsemblMetazoa" id="XM_050650257.1">
    <property type="protein sequence ID" value="XP_050506214.1"/>
    <property type="gene ID" value="LOC126884318"/>
</dbReference>
<proteinExistence type="inferred from homology"/>
<sequence>MRNFNCILWFAFMAKLVSTNIDGNLPTLYQYYTEGGIKAGLSDTQSYFTLNHKNITIFSGSLHYFRVPKVYWRDRLRKYRAAGLIAIQTYVPWNLHEYRENVFDFGSGGSDFEEFLNIVEFLKLAKEEDLFVILRPGPFIDSEWEFGGLPSWLLRYKGIKVRTSNKLYLHFVNVYFQKLIEYITPLQFTKGGPIIAIQIENEYGNTNDGIHPVDINYLITLKNILRQYGIVELLFTSDTPSAGFTGTVPGVLATANFQNNPILELNILKQFQPNKPLMVTEYWTGWFDHWTEKHQTRSVEDYGRVLDKILSCQASVNLYMFHGGTSWGFMSGAELKNKSVKEIDNKGFDPIVTTYDYNAPISEAGDYADKYFKTIELITKYDKLKIKKPSVPNLQQRIIYPEINIIGEISMNEMLKQIPSVYVDTLLPMELLPINNGSGQSYGYIIYKKSHIDIPERSILKIFGRVCDTVLVLVNGELQNKILESKDDLNEFGFWRKKDSALTLGDNFIRNATLELIVENWGRVNYGYLEQFNQFKGLWQGNVTLNDRLIKFDTIFPLQFTKSWIKNISSWKNPTFCDGPKLYRAVLEINDLRDTYVDMRNWNKGIIIVNGFVLARYLKLGPQLSYYLPAPFLKYGKNEILIFEHFSPSKTINFTDRLLFGNS</sequence>
<dbReference type="EC" id="3.2.1.23" evidence="4"/>
<dbReference type="SUPFAM" id="SSF49785">
    <property type="entry name" value="Galactose-binding domain-like"/>
    <property type="match status" value="1"/>
</dbReference>
<evidence type="ECO:0000313" key="11">
    <source>
        <dbReference type="Proteomes" id="UP001652700"/>
    </source>
</evidence>
<feature type="domain" description="Beta-galactosidase galactose-binding" evidence="9">
    <location>
        <begin position="581"/>
        <end position="638"/>
    </location>
</feature>
<dbReference type="InterPro" id="IPR026283">
    <property type="entry name" value="B-gal_1-like"/>
</dbReference>